<evidence type="ECO:0000313" key="5">
    <source>
        <dbReference type="Proteomes" id="UP001499852"/>
    </source>
</evidence>
<accession>A0ABP9PJ96</accession>
<dbReference type="Gene3D" id="3.90.280.10">
    <property type="entry name" value="PEBP-like"/>
    <property type="match status" value="1"/>
</dbReference>
<feature type="compositionally biased region" description="Basic and acidic residues" evidence="1">
    <location>
        <begin position="372"/>
        <end position="387"/>
    </location>
</feature>
<dbReference type="EMBL" id="BAABIA010000010">
    <property type="protein sequence ID" value="GAA5147579.1"/>
    <property type="molecule type" value="Genomic_DNA"/>
</dbReference>
<protein>
    <submittedName>
        <fullName evidence="4">YHYH protein</fullName>
    </submittedName>
</protein>
<keyword evidence="5" id="KW-1185">Reference proteome</keyword>
<dbReference type="CDD" id="cd00865">
    <property type="entry name" value="PEBP_bact_arch"/>
    <property type="match status" value="1"/>
</dbReference>
<dbReference type="InterPro" id="IPR036610">
    <property type="entry name" value="PEBP-like_sf"/>
</dbReference>
<dbReference type="InterPro" id="IPR005247">
    <property type="entry name" value="YbhB_YbcL/LppC-like"/>
</dbReference>
<dbReference type="InterPro" id="IPR008914">
    <property type="entry name" value="PEBP"/>
</dbReference>
<feature type="region of interest" description="Disordered" evidence="1">
    <location>
        <begin position="353"/>
        <end position="401"/>
    </location>
</feature>
<feature type="region of interest" description="Disordered" evidence="1">
    <location>
        <begin position="548"/>
        <end position="577"/>
    </location>
</feature>
<feature type="chain" id="PRO_5045479345" evidence="2">
    <location>
        <begin position="21"/>
        <end position="577"/>
    </location>
</feature>
<keyword evidence="2" id="KW-0732">Signal</keyword>
<dbReference type="Proteomes" id="UP001499852">
    <property type="component" value="Unassembled WGS sequence"/>
</dbReference>
<dbReference type="PANTHER" id="PTHR30289">
    <property type="entry name" value="UNCHARACTERIZED PROTEIN YBCL-RELATED"/>
    <property type="match status" value="1"/>
</dbReference>
<reference evidence="5" key="1">
    <citation type="journal article" date="2019" name="Int. J. Syst. Evol. Microbiol.">
        <title>The Global Catalogue of Microorganisms (GCM) 10K type strain sequencing project: providing services to taxonomists for standard genome sequencing and annotation.</title>
        <authorList>
            <consortium name="The Broad Institute Genomics Platform"/>
            <consortium name="The Broad Institute Genome Sequencing Center for Infectious Disease"/>
            <person name="Wu L."/>
            <person name="Ma J."/>
        </authorList>
    </citation>
    <scope>NUCLEOTIDE SEQUENCE [LARGE SCALE GENOMIC DNA]</scope>
    <source>
        <strain evidence="5">JCM 18053</strain>
    </source>
</reference>
<feature type="domain" description="YHYH" evidence="3">
    <location>
        <begin position="136"/>
        <end position="230"/>
    </location>
</feature>
<evidence type="ECO:0000256" key="1">
    <source>
        <dbReference type="SAM" id="MobiDB-lite"/>
    </source>
</evidence>
<dbReference type="Pfam" id="PF14240">
    <property type="entry name" value="YHYH"/>
    <property type="match status" value="1"/>
</dbReference>
<name>A0ABP9PJ96_9BACT</name>
<organism evidence="4 5">
    <name type="scientific">Prosthecobacter algae</name>
    <dbReference type="NCBI Taxonomy" id="1144682"/>
    <lineage>
        <taxon>Bacteria</taxon>
        <taxon>Pseudomonadati</taxon>
        <taxon>Verrucomicrobiota</taxon>
        <taxon>Verrucomicrobiia</taxon>
        <taxon>Verrucomicrobiales</taxon>
        <taxon>Verrucomicrobiaceae</taxon>
        <taxon>Prosthecobacter</taxon>
    </lineage>
</organism>
<gene>
    <name evidence="4" type="ORF">GCM10023213_42430</name>
</gene>
<evidence type="ECO:0000313" key="4">
    <source>
        <dbReference type="EMBL" id="GAA5147579.1"/>
    </source>
</evidence>
<dbReference type="InterPro" id="IPR025924">
    <property type="entry name" value="YHYH_dom"/>
</dbReference>
<proteinExistence type="predicted"/>
<feature type="region of interest" description="Disordered" evidence="1">
    <location>
        <begin position="277"/>
        <end position="305"/>
    </location>
</feature>
<evidence type="ECO:0000256" key="2">
    <source>
        <dbReference type="SAM" id="SignalP"/>
    </source>
</evidence>
<feature type="compositionally biased region" description="Low complexity" evidence="1">
    <location>
        <begin position="388"/>
        <end position="398"/>
    </location>
</feature>
<evidence type="ECO:0000259" key="3">
    <source>
        <dbReference type="Pfam" id="PF14240"/>
    </source>
</evidence>
<dbReference type="RefSeq" id="WP_345738418.1">
    <property type="nucleotide sequence ID" value="NZ_BAABIA010000010.1"/>
</dbReference>
<sequence>MRPLYLLLLGSLITFQQAQAHSWKADAAPIFDEALRAHLLTEWEQKQKPSKGEIKIPQIASTTSTLNLAAAAVAQAQNAPTQSRPFQAFPKLQLRWDADFLHVGSNGLPDHGMMVGITAWQQQVPLPQSYVGSNAWRIPLHPVPAKEPALIKGRFLRGAIALAVNGIPIFNPQNNRGEVSQEIGELDQWGGHCGRADDYHYHAAPLHLQATVGKGLPIAYALDGYPIYGLTEPDGSPVGKLDICHGHETGALGYHYHASTKYPYVMGGFHGEVTEAEGQVDPQPRASPVRPDTPPLRGAEITDFESTGTDSYRLSYAVAGEKRSVSYTIKADGTYPFEYDNGKDGLVKEVYTAREAGRGQGGEPRPNRRKGERPPMREERPASREKSTQTQKAASTSTRGFVLTSSAVEEGGSLPADFTGDGSGATLPLAWKGAPAGTTSYALIMDHEAPGNEMKGYWTMWDIPATVTSLPKNVQGVGKLGTGFRGNMGYEPPHSKGPGEKTYVLHVYALSAAAQIREPASQVNREVLLAAIKDKILATADLRVVYARQSSAMEGRGEEPPPPPPARRERPNRKGGN</sequence>
<dbReference type="PANTHER" id="PTHR30289:SF8">
    <property type="entry name" value="YHYH DOMAIN-CONTAINING PROTEIN"/>
    <property type="match status" value="1"/>
</dbReference>
<comment type="caution">
    <text evidence="4">The sequence shown here is derived from an EMBL/GenBank/DDBJ whole genome shotgun (WGS) entry which is preliminary data.</text>
</comment>
<dbReference type="Pfam" id="PF01161">
    <property type="entry name" value="PBP"/>
    <property type="match status" value="1"/>
</dbReference>
<feature type="signal peptide" evidence="2">
    <location>
        <begin position="1"/>
        <end position="20"/>
    </location>
</feature>
<dbReference type="SUPFAM" id="SSF49777">
    <property type="entry name" value="PEBP-like"/>
    <property type="match status" value="1"/>
</dbReference>